<dbReference type="FunFam" id="3.40.50.1460:FF:000001">
    <property type="entry name" value="Caspase-3 preproprotein"/>
    <property type="match status" value="1"/>
</dbReference>
<dbReference type="PROSITE" id="PS50207">
    <property type="entry name" value="CASPASE_P10"/>
    <property type="match status" value="1"/>
</dbReference>
<organism evidence="11">
    <name type="scientific">Drosophila grimshawi</name>
    <name type="common">Hawaiian fruit fly</name>
    <name type="synonym">Idiomyia grimshawi</name>
    <dbReference type="NCBI Taxonomy" id="7222"/>
    <lineage>
        <taxon>Eukaryota</taxon>
        <taxon>Metazoa</taxon>
        <taxon>Ecdysozoa</taxon>
        <taxon>Arthropoda</taxon>
        <taxon>Hexapoda</taxon>
        <taxon>Insecta</taxon>
        <taxon>Pterygota</taxon>
        <taxon>Neoptera</taxon>
        <taxon>Endopterygota</taxon>
        <taxon>Diptera</taxon>
        <taxon>Brachycera</taxon>
        <taxon>Muscomorpha</taxon>
        <taxon>Ephydroidea</taxon>
        <taxon>Drosophilidae</taxon>
        <taxon>Drosophila</taxon>
        <taxon>Hawaiian Drosophila</taxon>
    </lineage>
</organism>
<keyword evidence="2" id="KW-0645">Protease</keyword>
<dbReference type="GO" id="GO:0045751">
    <property type="term" value="P:negative regulation of Toll signaling pathway"/>
    <property type="evidence" value="ECO:0007669"/>
    <property type="project" value="UniProtKB-ARBA"/>
</dbReference>
<evidence type="ECO:0000313" key="11">
    <source>
        <dbReference type="Proteomes" id="UP000001070"/>
    </source>
</evidence>
<keyword evidence="11" id="KW-1185">Reference proteome</keyword>
<dbReference type="InterPro" id="IPR015917">
    <property type="entry name" value="Pept_C14A"/>
</dbReference>
<accession>B4JRK0</accession>
<evidence type="ECO:0000256" key="4">
    <source>
        <dbReference type="ARBA" id="ARBA00022801"/>
    </source>
</evidence>
<evidence type="ECO:0000313" key="10">
    <source>
        <dbReference type="EMBL" id="EDV94390.1"/>
    </source>
</evidence>
<dbReference type="OrthoDB" id="6116485at2759"/>
<dbReference type="PANTHER" id="PTHR10454:SF245">
    <property type="entry name" value="CASPASE-RELATED"/>
    <property type="match status" value="1"/>
</dbReference>
<dbReference type="InterPro" id="IPR029030">
    <property type="entry name" value="Caspase-like_dom_sf"/>
</dbReference>
<keyword evidence="4" id="KW-0378">Hydrolase</keyword>
<dbReference type="EMBL" id="CH916373">
    <property type="protein sequence ID" value="EDV94390.1"/>
    <property type="molecule type" value="Genomic_DNA"/>
</dbReference>
<dbReference type="SUPFAM" id="SSF52129">
    <property type="entry name" value="Caspase-like"/>
    <property type="match status" value="1"/>
</dbReference>
<dbReference type="PROSITE" id="PS01121">
    <property type="entry name" value="CASPASE_HIS"/>
    <property type="match status" value="1"/>
</dbReference>
<gene>
    <name evidence="10" type="primary">Dgri\GH19945</name>
    <name evidence="10" type="ORF">Dgri_GH19945</name>
</gene>
<evidence type="ECO:0000256" key="2">
    <source>
        <dbReference type="ARBA" id="ARBA00022670"/>
    </source>
</evidence>
<dbReference type="SMART" id="SM00115">
    <property type="entry name" value="CASc"/>
    <property type="match status" value="1"/>
</dbReference>
<dbReference type="InterPro" id="IPR016129">
    <property type="entry name" value="Caspase_his_AS"/>
</dbReference>
<dbReference type="PRINTS" id="PR00376">
    <property type="entry name" value="IL1BCENZYME"/>
</dbReference>
<protein>
    <submittedName>
        <fullName evidence="10">GH19945</fullName>
    </submittedName>
</protein>
<dbReference type="KEGG" id="dgr:6567728"/>
<keyword evidence="5" id="KW-0788">Thiol protease</keyword>
<dbReference type="GO" id="GO:0005737">
    <property type="term" value="C:cytoplasm"/>
    <property type="evidence" value="ECO:0007669"/>
    <property type="project" value="TreeGrafter"/>
</dbReference>
<dbReference type="GO" id="GO:0006508">
    <property type="term" value="P:proteolysis"/>
    <property type="evidence" value="ECO:0007669"/>
    <property type="project" value="UniProtKB-KW"/>
</dbReference>
<dbReference type="Proteomes" id="UP000001070">
    <property type="component" value="Unassembled WGS sequence"/>
</dbReference>
<sequence>MGDTTDALGSLVTHHNALNTPSTRPDYVTKITTNRFASQYNMTHKHRGMALIFNHEHFDNNLQAARTGTNLDCAKLTHVLEQLDFDVTTYKDYRYEEILSTVKYAAAQKHDDNDCILVAILSHGGMGYIHARDEIYKLDEVWTCFTAENCPSLATKPKLFFIQACMGDRLDAGVKMQMKRIETDGDSKMSYKIPNHADFLIAYSTVPGFYSWRNKEKGSWFIQSLCEQLASNGKRLDILTLLTRVCQRVAHDFESNNSKEPEFDQKKQTPCINTMLTRILLFNDKKKTPVAAAN</sequence>
<evidence type="ECO:0000256" key="5">
    <source>
        <dbReference type="ARBA" id="ARBA00022807"/>
    </source>
</evidence>
<evidence type="ECO:0000256" key="1">
    <source>
        <dbReference type="ARBA" id="ARBA00010134"/>
    </source>
</evidence>
<dbReference type="Gene3D" id="3.40.50.1460">
    <property type="match status" value="1"/>
</dbReference>
<feature type="domain" description="Caspase family p20" evidence="9">
    <location>
        <begin position="46"/>
        <end position="169"/>
    </location>
</feature>
<dbReference type="GO" id="GO:0043525">
    <property type="term" value="P:positive regulation of neuron apoptotic process"/>
    <property type="evidence" value="ECO:0007669"/>
    <property type="project" value="TreeGrafter"/>
</dbReference>
<evidence type="ECO:0000256" key="7">
    <source>
        <dbReference type="RuleBase" id="RU003971"/>
    </source>
</evidence>
<feature type="domain" description="Caspase family p10" evidence="8">
    <location>
        <begin position="189"/>
        <end position="284"/>
    </location>
</feature>
<reference evidence="10 11" key="1">
    <citation type="journal article" date="2007" name="Nature">
        <title>Evolution of genes and genomes on the Drosophila phylogeny.</title>
        <authorList>
            <consortium name="Drosophila 12 Genomes Consortium"/>
            <person name="Clark A.G."/>
            <person name="Eisen M.B."/>
            <person name="Smith D.R."/>
            <person name="Bergman C.M."/>
            <person name="Oliver B."/>
            <person name="Markow T.A."/>
            <person name="Kaufman T.C."/>
            <person name="Kellis M."/>
            <person name="Gelbart W."/>
            <person name="Iyer V.N."/>
            <person name="Pollard D.A."/>
            <person name="Sackton T.B."/>
            <person name="Larracuente A.M."/>
            <person name="Singh N.D."/>
            <person name="Abad J.P."/>
            <person name="Abt D.N."/>
            <person name="Adryan B."/>
            <person name="Aguade M."/>
            <person name="Akashi H."/>
            <person name="Anderson W.W."/>
            <person name="Aquadro C.F."/>
            <person name="Ardell D.H."/>
            <person name="Arguello R."/>
            <person name="Artieri C.G."/>
            <person name="Barbash D.A."/>
            <person name="Barker D."/>
            <person name="Barsanti P."/>
            <person name="Batterham P."/>
            <person name="Batzoglou S."/>
            <person name="Begun D."/>
            <person name="Bhutkar A."/>
            <person name="Blanco E."/>
            <person name="Bosak S.A."/>
            <person name="Bradley R.K."/>
            <person name="Brand A.D."/>
            <person name="Brent M.R."/>
            <person name="Brooks A.N."/>
            <person name="Brown R.H."/>
            <person name="Butlin R.K."/>
            <person name="Caggese C."/>
            <person name="Calvi B.R."/>
            <person name="Bernardo de Carvalho A."/>
            <person name="Caspi A."/>
            <person name="Castrezana S."/>
            <person name="Celniker S.E."/>
            <person name="Chang J.L."/>
            <person name="Chapple C."/>
            <person name="Chatterji S."/>
            <person name="Chinwalla A."/>
            <person name="Civetta A."/>
            <person name="Clifton S.W."/>
            <person name="Comeron J.M."/>
            <person name="Costello J.C."/>
            <person name="Coyne J.A."/>
            <person name="Daub J."/>
            <person name="David R.G."/>
            <person name="Delcher A.L."/>
            <person name="Delehaunty K."/>
            <person name="Do C.B."/>
            <person name="Ebling H."/>
            <person name="Edwards K."/>
            <person name="Eickbush T."/>
            <person name="Evans J.D."/>
            <person name="Filipski A."/>
            <person name="Findeiss S."/>
            <person name="Freyhult E."/>
            <person name="Fulton L."/>
            <person name="Fulton R."/>
            <person name="Garcia A.C."/>
            <person name="Gardiner A."/>
            <person name="Garfield D.A."/>
            <person name="Garvin B.E."/>
            <person name="Gibson G."/>
            <person name="Gilbert D."/>
            <person name="Gnerre S."/>
            <person name="Godfrey J."/>
            <person name="Good R."/>
            <person name="Gotea V."/>
            <person name="Gravely B."/>
            <person name="Greenberg A.J."/>
            <person name="Griffiths-Jones S."/>
            <person name="Gross S."/>
            <person name="Guigo R."/>
            <person name="Gustafson E.A."/>
            <person name="Haerty W."/>
            <person name="Hahn M.W."/>
            <person name="Halligan D.L."/>
            <person name="Halpern A.L."/>
            <person name="Halter G.M."/>
            <person name="Han M.V."/>
            <person name="Heger A."/>
            <person name="Hillier L."/>
            <person name="Hinrichs A.S."/>
            <person name="Holmes I."/>
            <person name="Hoskins R.A."/>
            <person name="Hubisz M.J."/>
            <person name="Hultmark D."/>
            <person name="Huntley M.A."/>
            <person name="Jaffe D.B."/>
            <person name="Jagadeeshan S."/>
            <person name="Jeck W.R."/>
            <person name="Johnson J."/>
            <person name="Jones C.D."/>
            <person name="Jordan W.C."/>
            <person name="Karpen G.H."/>
            <person name="Kataoka E."/>
            <person name="Keightley P.D."/>
            <person name="Kheradpour P."/>
            <person name="Kirkness E.F."/>
            <person name="Koerich L.B."/>
            <person name="Kristiansen K."/>
            <person name="Kudrna D."/>
            <person name="Kulathinal R.J."/>
            <person name="Kumar S."/>
            <person name="Kwok R."/>
            <person name="Lander E."/>
            <person name="Langley C.H."/>
            <person name="Lapoint R."/>
            <person name="Lazzaro B.P."/>
            <person name="Lee S.J."/>
            <person name="Levesque L."/>
            <person name="Li R."/>
            <person name="Lin C.F."/>
            <person name="Lin M.F."/>
            <person name="Lindblad-Toh K."/>
            <person name="Llopart A."/>
            <person name="Long M."/>
            <person name="Low L."/>
            <person name="Lozovsky E."/>
            <person name="Lu J."/>
            <person name="Luo M."/>
            <person name="Machado C.A."/>
            <person name="Makalowski W."/>
            <person name="Marzo M."/>
            <person name="Matsuda M."/>
            <person name="Matzkin L."/>
            <person name="McAllister B."/>
            <person name="McBride C.S."/>
            <person name="McKernan B."/>
            <person name="McKernan K."/>
            <person name="Mendez-Lago M."/>
            <person name="Minx P."/>
            <person name="Mollenhauer M.U."/>
            <person name="Montooth K."/>
            <person name="Mount S.M."/>
            <person name="Mu X."/>
            <person name="Myers E."/>
            <person name="Negre B."/>
            <person name="Newfeld S."/>
            <person name="Nielsen R."/>
            <person name="Noor M.A."/>
            <person name="O'Grady P."/>
            <person name="Pachter L."/>
            <person name="Papaceit M."/>
            <person name="Parisi M.J."/>
            <person name="Parisi M."/>
            <person name="Parts L."/>
            <person name="Pedersen J.S."/>
            <person name="Pesole G."/>
            <person name="Phillippy A.M."/>
            <person name="Ponting C.P."/>
            <person name="Pop M."/>
            <person name="Porcelli D."/>
            <person name="Powell J.R."/>
            <person name="Prohaska S."/>
            <person name="Pruitt K."/>
            <person name="Puig M."/>
            <person name="Quesneville H."/>
            <person name="Ram K.R."/>
            <person name="Rand D."/>
            <person name="Rasmussen M.D."/>
            <person name="Reed L.K."/>
            <person name="Reenan R."/>
            <person name="Reily A."/>
            <person name="Remington K.A."/>
            <person name="Rieger T.T."/>
            <person name="Ritchie M.G."/>
            <person name="Robin C."/>
            <person name="Rogers Y.H."/>
            <person name="Rohde C."/>
            <person name="Rozas J."/>
            <person name="Rubenfield M.J."/>
            <person name="Ruiz A."/>
            <person name="Russo S."/>
            <person name="Salzberg S.L."/>
            <person name="Sanchez-Gracia A."/>
            <person name="Saranga D.J."/>
            <person name="Sato H."/>
            <person name="Schaeffer S.W."/>
            <person name="Schatz M.C."/>
            <person name="Schlenke T."/>
            <person name="Schwartz R."/>
            <person name="Segarra C."/>
            <person name="Singh R.S."/>
            <person name="Sirot L."/>
            <person name="Sirota M."/>
            <person name="Sisneros N.B."/>
            <person name="Smith C.D."/>
            <person name="Smith T.F."/>
            <person name="Spieth J."/>
            <person name="Stage D.E."/>
            <person name="Stark A."/>
            <person name="Stephan W."/>
            <person name="Strausberg R.L."/>
            <person name="Strempel S."/>
            <person name="Sturgill D."/>
            <person name="Sutton G."/>
            <person name="Sutton G.G."/>
            <person name="Tao W."/>
            <person name="Teichmann S."/>
            <person name="Tobari Y.N."/>
            <person name="Tomimura Y."/>
            <person name="Tsolas J.M."/>
            <person name="Valente V.L."/>
            <person name="Venter E."/>
            <person name="Venter J.C."/>
            <person name="Vicario S."/>
            <person name="Vieira F.G."/>
            <person name="Vilella A.J."/>
            <person name="Villasante A."/>
            <person name="Walenz B."/>
            <person name="Wang J."/>
            <person name="Wasserman M."/>
            <person name="Watts T."/>
            <person name="Wilson D."/>
            <person name="Wilson R.K."/>
            <person name="Wing R.A."/>
            <person name="Wolfner M.F."/>
            <person name="Wong A."/>
            <person name="Wong G.K."/>
            <person name="Wu C.I."/>
            <person name="Wu G."/>
            <person name="Yamamoto D."/>
            <person name="Yang H.P."/>
            <person name="Yang S.P."/>
            <person name="Yorke J.A."/>
            <person name="Yoshida K."/>
            <person name="Zdobnov E."/>
            <person name="Zhang P."/>
            <person name="Zhang Y."/>
            <person name="Zimin A.V."/>
            <person name="Baldwin J."/>
            <person name="Abdouelleil A."/>
            <person name="Abdulkadir J."/>
            <person name="Abebe A."/>
            <person name="Abera B."/>
            <person name="Abreu J."/>
            <person name="Acer S.C."/>
            <person name="Aftuck L."/>
            <person name="Alexander A."/>
            <person name="An P."/>
            <person name="Anderson E."/>
            <person name="Anderson S."/>
            <person name="Arachi H."/>
            <person name="Azer M."/>
            <person name="Bachantsang P."/>
            <person name="Barry A."/>
            <person name="Bayul T."/>
            <person name="Berlin A."/>
            <person name="Bessette D."/>
            <person name="Bloom T."/>
            <person name="Blye J."/>
            <person name="Boguslavskiy L."/>
            <person name="Bonnet C."/>
            <person name="Boukhgalter B."/>
            <person name="Bourzgui I."/>
            <person name="Brown A."/>
            <person name="Cahill P."/>
            <person name="Channer S."/>
            <person name="Cheshatsang Y."/>
            <person name="Chuda L."/>
            <person name="Citroen M."/>
            <person name="Collymore A."/>
            <person name="Cooke P."/>
            <person name="Costello M."/>
            <person name="D'Aco K."/>
            <person name="Daza R."/>
            <person name="De Haan G."/>
            <person name="DeGray S."/>
            <person name="DeMaso C."/>
            <person name="Dhargay N."/>
            <person name="Dooley K."/>
            <person name="Dooley E."/>
            <person name="Doricent M."/>
            <person name="Dorje P."/>
            <person name="Dorjee K."/>
            <person name="Dupes A."/>
            <person name="Elong R."/>
            <person name="Falk J."/>
            <person name="Farina A."/>
            <person name="Faro S."/>
            <person name="Ferguson D."/>
            <person name="Fisher S."/>
            <person name="Foley C.D."/>
            <person name="Franke A."/>
            <person name="Friedrich D."/>
            <person name="Gadbois L."/>
            <person name="Gearin G."/>
            <person name="Gearin C.R."/>
            <person name="Giannoukos G."/>
            <person name="Goode T."/>
            <person name="Graham J."/>
            <person name="Grandbois E."/>
            <person name="Grewal S."/>
            <person name="Gyaltsen K."/>
            <person name="Hafez N."/>
            <person name="Hagos B."/>
            <person name="Hall J."/>
            <person name="Henson C."/>
            <person name="Hollinger A."/>
            <person name="Honan T."/>
            <person name="Huard M.D."/>
            <person name="Hughes L."/>
            <person name="Hurhula B."/>
            <person name="Husby M.E."/>
            <person name="Kamat A."/>
            <person name="Kanga B."/>
            <person name="Kashin S."/>
            <person name="Khazanovich D."/>
            <person name="Kisner P."/>
            <person name="Lance K."/>
            <person name="Lara M."/>
            <person name="Lee W."/>
            <person name="Lennon N."/>
            <person name="Letendre F."/>
            <person name="LeVine R."/>
            <person name="Lipovsky A."/>
            <person name="Liu X."/>
            <person name="Liu J."/>
            <person name="Liu S."/>
            <person name="Lokyitsang T."/>
            <person name="Lokyitsang Y."/>
            <person name="Lubonja R."/>
            <person name="Lui A."/>
            <person name="MacDonald P."/>
            <person name="Magnisalis V."/>
            <person name="Maru K."/>
            <person name="Matthews C."/>
            <person name="McCusker W."/>
            <person name="McDonough S."/>
            <person name="Mehta T."/>
            <person name="Meldrim J."/>
            <person name="Meneus L."/>
            <person name="Mihai O."/>
            <person name="Mihalev A."/>
            <person name="Mihova T."/>
            <person name="Mittelman R."/>
            <person name="Mlenga V."/>
            <person name="Montmayeur A."/>
            <person name="Mulrain L."/>
            <person name="Navidi A."/>
            <person name="Naylor J."/>
            <person name="Negash T."/>
            <person name="Nguyen T."/>
            <person name="Nguyen N."/>
            <person name="Nicol R."/>
            <person name="Norbu C."/>
            <person name="Norbu N."/>
            <person name="Novod N."/>
            <person name="O'Neill B."/>
            <person name="Osman S."/>
            <person name="Markiewicz E."/>
            <person name="Oyono O.L."/>
            <person name="Patti C."/>
            <person name="Phunkhang P."/>
            <person name="Pierre F."/>
            <person name="Priest M."/>
            <person name="Raghuraman S."/>
            <person name="Rege F."/>
            <person name="Reyes R."/>
            <person name="Rise C."/>
            <person name="Rogov P."/>
            <person name="Ross K."/>
            <person name="Ryan E."/>
            <person name="Settipalli S."/>
            <person name="Shea T."/>
            <person name="Sherpa N."/>
            <person name="Shi L."/>
            <person name="Shih D."/>
            <person name="Sparrow T."/>
            <person name="Spaulding J."/>
            <person name="Stalker J."/>
            <person name="Stange-Thomann N."/>
            <person name="Stavropoulos S."/>
            <person name="Stone C."/>
            <person name="Strader C."/>
            <person name="Tesfaye S."/>
            <person name="Thomson T."/>
            <person name="Thoulutsang Y."/>
            <person name="Thoulutsang D."/>
            <person name="Topham K."/>
            <person name="Topping I."/>
            <person name="Tsamla T."/>
            <person name="Vassiliev H."/>
            <person name="Vo A."/>
            <person name="Wangchuk T."/>
            <person name="Wangdi T."/>
            <person name="Weiand M."/>
            <person name="Wilkinson J."/>
            <person name="Wilson A."/>
            <person name="Yadav S."/>
            <person name="Young G."/>
            <person name="Yu Q."/>
            <person name="Zembek L."/>
            <person name="Zhong D."/>
            <person name="Zimmer A."/>
            <person name="Zwirko Z."/>
            <person name="Jaffe D.B."/>
            <person name="Alvarez P."/>
            <person name="Brockman W."/>
            <person name="Butler J."/>
            <person name="Chin C."/>
            <person name="Gnerre S."/>
            <person name="Grabherr M."/>
            <person name="Kleber M."/>
            <person name="Mauceli E."/>
            <person name="MacCallum I."/>
        </authorList>
    </citation>
    <scope>NUCLEOTIDE SEQUENCE [LARGE SCALE GENOMIC DNA]</scope>
    <source>
        <strain evidence="11">Tucson 15287-2541.00</strain>
    </source>
</reference>
<dbReference type="CDD" id="cd00032">
    <property type="entry name" value="CASc"/>
    <property type="match status" value="1"/>
</dbReference>
<keyword evidence="6" id="KW-0865">Zymogen</keyword>
<proteinExistence type="inferred from homology"/>
<evidence type="ECO:0000259" key="8">
    <source>
        <dbReference type="PROSITE" id="PS50207"/>
    </source>
</evidence>
<evidence type="ECO:0000256" key="6">
    <source>
        <dbReference type="ARBA" id="ARBA00023145"/>
    </source>
</evidence>
<dbReference type="GO" id="GO:1990525">
    <property type="term" value="F:BIR domain binding"/>
    <property type="evidence" value="ECO:0007669"/>
    <property type="project" value="UniProtKB-ARBA"/>
</dbReference>
<keyword evidence="3" id="KW-0053">Apoptosis</keyword>
<dbReference type="InterPro" id="IPR002138">
    <property type="entry name" value="Pept_C14_p10"/>
</dbReference>
<name>B4JRK0_DROGR</name>
<comment type="similarity">
    <text evidence="1 7">Belongs to the peptidase C14A family.</text>
</comment>
<evidence type="ECO:0000259" key="9">
    <source>
        <dbReference type="PROSITE" id="PS50208"/>
    </source>
</evidence>
<dbReference type="eggNOG" id="KOG3573">
    <property type="taxonomic scope" value="Eukaryota"/>
</dbReference>
<dbReference type="PhylomeDB" id="B4JRK0"/>
<dbReference type="InterPro" id="IPR002398">
    <property type="entry name" value="Pept_C14"/>
</dbReference>
<dbReference type="HOGENOM" id="CLU_036904_2_0_1"/>
<dbReference type="GO" id="GO:0045476">
    <property type="term" value="P:nurse cell apoptotic process"/>
    <property type="evidence" value="ECO:0007669"/>
    <property type="project" value="UniProtKB-ARBA"/>
</dbReference>
<dbReference type="GO" id="GO:0004197">
    <property type="term" value="F:cysteine-type endopeptidase activity"/>
    <property type="evidence" value="ECO:0007669"/>
    <property type="project" value="InterPro"/>
</dbReference>
<dbReference type="InterPro" id="IPR011600">
    <property type="entry name" value="Pept_C14_caspase"/>
</dbReference>
<dbReference type="PROSITE" id="PS50208">
    <property type="entry name" value="CASPASE_P20"/>
    <property type="match status" value="1"/>
</dbReference>
<dbReference type="PANTHER" id="PTHR10454">
    <property type="entry name" value="CASPASE"/>
    <property type="match status" value="1"/>
</dbReference>
<dbReference type="Pfam" id="PF00656">
    <property type="entry name" value="Peptidase_C14"/>
    <property type="match status" value="1"/>
</dbReference>
<dbReference type="InParanoid" id="B4JRK0"/>
<dbReference type="MEROPS" id="C14.015"/>
<evidence type="ECO:0000256" key="3">
    <source>
        <dbReference type="ARBA" id="ARBA00022703"/>
    </source>
</evidence>
<dbReference type="InterPro" id="IPR001309">
    <property type="entry name" value="Pept_C14_p20"/>
</dbReference>
<dbReference type="OMA" id="ICANDVM"/>
<dbReference type="STRING" id="7222.B4JRK0"/>
<dbReference type="GO" id="GO:0016322">
    <property type="term" value="P:neuron remodeling"/>
    <property type="evidence" value="ECO:0007669"/>
    <property type="project" value="UniProtKB-ARBA"/>
</dbReference>
<dbReference type="AlphaFoldDB" id="B4JRK0"/>